<protein>
    <recommendedName>
        <fullName evidence="5">Calx-beta domain-containing protein</fullName>
    </recommendedName>
</protein>
<comment type="caution">
    <text evidence="6">The sequence shown here is derived from an EMBL/GenBank/DDBJ whole genome shotgun (WGS) entry which is preliminary data.</text>
</comment>
<evidence type="ECO:0000313" key="7">
    <source>
        <dbReference type="Proteomes" id="UP000760472"/>
    </source>
</evidence>
<keyword evidence="3" id="KW-0106">Calcium</keyword>
<keyword evidence="7" id="KW-1185">Reference proteome</keyword>
<feature type="non-terminal residue" evidence="6">
    <location>
        <position position="1"/>
    </location>
</feature>
<dbReference type="SUPFAM" id="SSF141072">
    <property type="entry name" value="CalX-like"/>
    <property type="match status" value="1"/>
</dbReference>
<evidence type="ECO:0000256" key="1">
    <source>
        <dbReference type="ARBA" id="ARBA00022729"/>
    </source>
</evidence>
<evidence type="ECO:0000256" key="2">
    <source>
        <dbReference type="ARBA" id="ARBA00022737"/>
    </source>
</evidence>
<reference evidence="6 7" key="1">
    <citation type="submission" date="2021-02" db="EMBL/GenBank/DDBJ databases">
        <title>A novel species of genus Amphritea isolated from a fishpond in China.</title>
        <authorList>
            <person name="Lu H."/>
        </authorList>
    </citation>
    <scope>NUCLEOTIDE SEQUENCE [LARGE SCALE GENOMIC DNA]</scope>
    <source>
        <strain evidence="6 7">RP18W</strain>
    </source>
</reference>
<dbReference type="InterPro" id="IPR038081">
    <property type="entry name" value="CalX-like_sf"/>
</dbReference>
<dbReference type="Pfam" id="PF03160">
    <property type="entry name" value="Calx-beta"/>
    <property type="match status" value="1"/>
</dbReference>
<name>A0ABS2WE30_9GAMM</name>
<dbReference type="InterPro" id="IPR003644">
    <property type="entry name" value="Calx_beta"/>
</dbReference>
<evidence type="ECO:0000313" key="6">
    <source>
        <dbReference type="EMBL" id="MBN0989989.1"/>
    </source>
</evidence>
<keyword evidence="4" id="KW-0406">Ion transport</keyword>
<dbReference type="PANTHER" id="PTHR11878">
    <property type="entry name" value="SODIUM/CALCIUM EXCHANGER"/>
    <property type="match status" value="1"/>
</dbReference>
<keyword evidence="1" id="KW-0732">Signal</keyword>
<evidence type="ECO:0000256" key="4">
    <source>
        <dbReference type="ARBA" id="ARBA00023065"/>
    </source>
</evidence>
<dbReference type="InterPro" id="IPR051171">
    <property type="entry name" value="CaCA"/>
</dbReference>
<feature type="domain" description="Calx-beta" evidence="5">
    <location>
        <begin position="1"/>
        <end position="93"/>
    </location>
</feature>
<proteinExistence type="predicted"/>
<dbReference type="SMART" id="SM00237">
    <property type="entry name" value="Calx_beta"/>
    <property type="match status" value="1"/>
</dbReference>
<gene>
    <name evidence="6" type="ORF">JW498_21815</name>
</gene>
<feature type="non-terminal residue" evidence="6">
    <location>
        <position position="93"/>
    </location>
</feature>
<accession>A0ABS2WE30</accession>
<dbReference type="Gene3D" id="2.60.40.2030">
    <property type="match status" value="1"/>
</dbReference>
<organism evidence="6 7">
    <name type="scientific">Amphritea pacifica</name>
    <dbReference type="NCBI Taxonomy" id="2811233"/>
    <lineage>
        <taxon>Bacteria</taxon>
        <taxon>Pseudomonadati</taxon>
        <taxon>Pseudomonadota</taxon>
        <taxon>Gammaproteobacteria</taxon>
        <taxon>Oceanospirillales</taxon>
        <taxon>Oceanospirillaceae</taxon>
        <taxon>Amphritea</taxon>
    </lineage>
</organism>
<keyword evidence="4" id="KW-0813">Transport</keyword>
<dbReference type="EMBL" id="JAFFZP010000176">
    <property type="protein sequence ID" value="MBN0989989.1"/>
    <property type="molecule type" value="Genomic_DNA"/>
</dbReference>
<sequence>GTPDNDTASFAVDSVSVSEGGLMTFTVTRTGDAEADQSVNFSTLIGAGDSAEAADFTANSGTLTFAQGEVSKTFTVQTTQDAQYEGGETFTVQ</sequence>
<keyword evidence="2" id="KW-0677">Repeat</keyword>
<dbReference type="Proteomes" id="UP000760472">
    <property type="component" value="Unassembled WGS sequence"/>
</dbReference>
<evidence type="ECO:0000256" key="3">
    <source>
        <dbReference type="ARBA" id="ARBA00022837"/>
    </source>
</evidence>
<evidence type="ECO:0000259" key="5">
    <source>
        <dbReference type="SMART" id="SM00237"/>
    </source>
</evidence>
<dbReference type="PANTHER" id="PTHR11878:SF65">
    <property type="entry name" value="NA_CA-EXCHANGE PROTEIN, ISOFORM G"/>
    <property type="match status" value="1"/>
</dbReference>
<dbReference type="RefSeq" id="WP_205214594.1">
    <property type="nucleotide sequence ID" value="NZ_JAFFZP010000176.1"/>
</dbReference>